<evidence type="ECO:0000313" key="2">
    <source>
        <dbReference type="Proteomes" id="UP001150581"/>
    </source>
</evidence>
<proteinExistence type="predicted"/>
<organism evidence="1 2">
    <name type="scientific">Kickxella alabastrina</name>
    <dbReference type="NCBI Taxonomy" id="61397"/>
    <lineage>
        <taxon>Eukaryota</taxon>
        <taxon>Fungi</taxon>
        <taxon>Fungi incertae sedis</taxon>
        <taxon>Zoopagomycota</taxon>
        <taxon>Kickxellomycotina</taxon>
        <taxon>Kickxellomycetes</taxon>
        <taxon>Kickxellales</taxon>
        <taxon>Kickxellaceae</taxon>
        <taxon>Kickxella</taxon>
    </lineage>
</organism>
<keyword evidence="2" id="KW-1185">Reference proteome</keyword>
<sequence length="439" mass="49870">MTVVAAETALACAESRSLDLEKYAKYLLEVRKAKFVLNEFYQNTMTWHYTITTKGAELFDPLHHRLHCLAYKTQKKADAYYTAAMPSDMAQPRVGRICPRPIRFLSCFEFRMPLAVQLLVNKRTKPSTKSGCKNTQELVKPTAIIDEEYENDIYQIWGPSQTAKQSLDDKATRVTAQFLTGEDLGAWVCPEVDIRARRERVRRRRAMQLVERIAAPRLEAPAENDIERKTPRGRKRRLSDTPEPETESKNTAEQVKLNAIVENLAERAHSPELIRPQSLLIPELLPQGMFRSTKAPMFRPLPDEKPPELTQDDSLPLTMPVMMMESADDQLGLGLDLGFDIAQQAEGVQEYKSSPSIMEIADFLEKDIDVFTPLNMPRRSKRGRSVFSVPLTSSPPPSHDLPANLMSDDDRSWEQSWFGGAGDKQKEKDLIGDILNMTF</sequence>
<comment type="caution">
    <text evidence="1">The sequence shown here is derived from an EMBL/GenBank/DDBJ whole genome shotgun (WGS) entry which is preliminary data.</text>
</comment>
<name>A0ACC1ILH5_9FUNG</name>
<evidence type="ECO:0000313" key="1">
    <source>
        <dbReference type="EMBL" id="KAJ1896817.1"/>
    </source>
</evidence>
<reference evidence="1" key="1">
    <citation type="submission" date="2022-07" db="EMBL/GenBank/DDBJ databases">
        <title>Phylogenomic reconstructions and comparative analyses of Kickxellomycotina fungi.</title>
        <authorList>
            <person name="Reynolds N.K."/>
            <person name="Stajich J.E."/>
            <person name="Barry K."/>
            <person name="Grigoriev I.V."/>
            <person name="Crous P."/>
            <person name="Smith M.E."/>
        </authorList>
    </citation>
    <scope>NUCLEOTIDE SEQUENCE</scope>
    <source>
        <strain evidence="1">Benny 63K</strain>
    </source>
</reference>
<gene>
    <name evidence="1" type="ORF">LPJ66_003756</name>
</gene>
<protein>
    <submittedName>
        <fullName evidence="1">Uncharacterized protein</fullName>
    </submittedName>
</protein>
<accession>A0ACC1ILH5</accession>
<dbReference type="Proteomes" id="UP001150581">
    <property type="component" value="Unassembled WGS sequence"/>
</dbReference>
<dbReference type="EMBL" id="JANBPG010000402">
    <property type="protein sequence ID" value="KAJ1896817.1"/>
    <property type="molecule type" value="Genomic_DNA"/>
</dbReference>